<dbReference type="InterPro" id="IPR002453">
    <property type="entry name" value="Beta_tubulin"/>
</dbReference>
<evidence type="ECO:0000313" key="7">
    <source>
        <dbReference type="EMBL" id="VDP93102.1"/>
    </source>
</evidence>
<dbReference type="InterPro" id="IPR003008">
    <property type="entry name" value="Tubulin_FtsZ_GTPase"/>
</dbReference>
<dbReference type="WBParaSite" id="ECPE_0001587001-mRNA-1">
    <property type="protein sequence ID" value="ECPE_0001587001-mRNA-1"/>
    <property type="gene ID" value="ECPE_0001587001"/>
</dbReference>
<keyword evidence="8" id="KW-1185">Reference proteome</keyword>
<dbReference type="InterPro" id="IPR000217">
    <property type="entry name" value="Tubulin"/>
</dbReference>
<comment type="function">
    <text evidence="5">Tubulin is the major constituent of microtubules, a cylinder consisting of laterally associated linear protofilaments composed of alpha- and beta-tubulin heterodimers. Microtubules grow by the addition of GTP-tubulin dimers to the microtubule end, where a stabilizing cap forms. Below the cap, tubulin dimers are in GDP-bound state, owing to GTPase activity of alpha-tubulin.</text>
</comment>
<dbReference type="AlphaFoldDB" id="A0A183B9E5"/>
<evidence type="ECO:0000313" key="8">
    <source>
        <dbReference type="Proteomes" id="UP000272942"/>
    </source>
</evidence>
<proteinExistence type="inferred from homology"/>
<gene>
    <name evidence="7" type="ORF">ECPE_LOCUS15830</name>
</gene>
<reference evidence="9" key="1">
    <citation type="submission" date="2016-06" db="UniProtKB">
        <authorList>
            <consortium name="WormBaseParasite"/>
        </authorList>
    </citation>
    <scope>IDENTIFICATION</scope>
</reference>
<keyword evidence="3 5" id="KW-0547">Nucleotide-binding</keyword>
<feature type="domain" description="Tubulin/FtsZ GTPase" evidence="6">
    <location>
        <begin position="2"/>
        <end position="181"/>
    </location>
</feature>
<evidence type="ECO:0000256" key="1">
    <source>
        <dbReference type="ARBA" id="ARBA00009636"/>
    </source>
</evidence>
<evidence type="ECO:0000259" key="6">
    <source>
        <dbReference type="SMART" id="SM00864"/>
    </source>
</evidence>
<organism evidence="9">
    <name type="scientific">Echinostoma caproni</name>
    <dbReference type="NCBI Taxonomy" id="27848"/>
    <lineage>
        <taxon>Eukaryota</taxon>
        <taxon>Metazoa</taxon>
        <taxon>Spiralia</taxon>
        <taxon>Lophotrochozoa</taxon>
        <taxon>Platyhelminthes</taxon>
        <taxon>Trematoda</taxon>
        <taxon>Digenea</taxon>
        <taxon>Plagiorchiida</taxon>
        <taxon>Echinostomata</taxon>
        <taxon>Echinostomatoidea</taxon>
        <taxon>Echinostomatidae</taxon>
        <taxon>Echinostoma</taxon>
    </lineage>
</organism>
<evidence type="ECO:0000313" key="9">
    <source>
        <dbReference type="WBParaSite" id="ECPE_0001587001-mRNA-1"/>
    </source>
</evidence>
<comment type="subunit">
    <text evidence="5">Dimer of alpha and beta chains. A typical microtubule is a hollow water-filled tube with an outer diameter of 25 nm and an inner diameter of 15 nM. Alpha-beta heterodimers associate head-to-tail to form protofilaments running lengthwise along the microtubule wall with the beta-tubulin subunit facing the microtubule plus end conferring a structural polarity. Microtubules usually have 13 protofilaments but different protofilament numbers can be found in some organisms and specialized cells.</text>
</comment>
<dbReference type="GO" id="GO:0003924">
    <property type="term" value="F:GTPase activity"/>
    <property type="evidence" value="ECO:0007669"/>
    <property type="project" value="InterPro"/>
</dbReference>
<dbReference type="EMBL" id="UZAN01061901">
    <property type="protein sequence ID" value="VDP93102.1"/>
    <property type="molecule type" value="Genomic_DNA"/>
</dbReference>
<reference evidence="7 8" key="2">
    <citation type="submission" date="2018-11" db="EMBL/GenBank/DDBJ databases">
        <authorList>
            <consortium name="Pathogen Informatics"/>
        </authorList>
    </citation>
    <scope>NUCLEOTIDE SEQUENCE [LARGE SCALE GENOMIC DNA]</scope>
    <source>
        <strain evidence="7 8">Egypt</strain>
    </source>
</reference>
<dbReference type="GO" id="GO:0007017">
    <property type="term" value="P:microtubule-based process"/>
    <property type="evidence" value="ECO:0007669"/>
    <property type="project" value="InterPro"/>
</dbReference>
<accession>A0A183B9E5</accession>
<dbReference type="InterPro" id="IPR017975">
    <property type="entry name" value="Tubulin_CS"/>
</dbReference>
<dbReference type="PRINTS" id="PR01163">
    <property type="entry name" value="BETATUBULIN"/>
</dbReference>
<dbReference type="PRINTS" id="PR01161">
    <property type="entry name" value="TUBULIN"/>
</dbReference>
<keyword evidence="2 5" id="KW-0493">Microtubule</keyword>
<dbReference type="OrthoDB" id="6073114at2759"/>
<evidence type="ECO:0000256" key="2">
    <source>
        <dbReference type="ARBA" id="ARBA00022701"/>
    </source>
</evidence>
<dbReference type="GO" id="GO:0005874">
    <property type="term" value="C:microtubule"/>
    <property type="evidence" value="ECO:0007669"/>
    <property type="project" value="UniProtKB-KW"/>
</dbReference>
<dbReference type="GO" id="GO:0005200">
    <property type="term" value="F:structural constituent of cytoskeleton"/>
    <property type="evidence" value="ECO:0007669"/>
    <property type="project" value="InterPro"/>
</dbReference>
<dbReference type="SMART" id="SM00864">
    <property type="entry name" value="Tubulin"/>
    <property type="match status" value="1"/>
</dbReference>
<dbReference type="PROSITE" id="PS00227">
    <property type="entry name" value="TUBULIN"/>
    <property type="match status" value="1"/>
</dbReference>
<dbReference type="Proteomes" id="UP000272942">
    <property type="component" value="Unassembled WGS sequence"/>
</dbReference>
<name>A0A183B9E5_9TREM</name>
<keyword evidence="4 5" id="KW-0342">GTP-binding</keyword>
<dbReference type="SUPFAM" id="SSF52490">
    <property type="entry name" value="Tubulin nucleotide-binding domain-like"/>
    <property type="match status" value="1"/>
</dbReference>
<dbReference type="Gene3D" id="3.40.50.1440">
    <property type="entry name" value="Tubulin/FtsZ, GTPase domain"/>
    <property type="match status" value="1"/>
</dbReference>
<protein>
    <recommendedName>
        <fullName evidence="5">Tubulin beta chain</fullName>
    </recommendedName>
</protein>
<sequence>MSGGRFVPRCVLVDLDPHTMESVRGTPMGQLFRPDNYIIGRAGTGNNWARGRYTDGAELSDSVMDVVRKEVESCDLIQGFQVIHALGGGTGSGMTCLLLEQIKAGWPDRIVNTFSIFPSPKWHFPMALIRELIDHEDNSTATKKMQEEPSAGQILVTLPQYAIQLLEDDLFGVIGVIRCHPLTN</sequence>
<dbReference type="PANTHER" id="PTHR11588">
    <property type="entry name" value="TUBULIN"/>
    <property type="match status" value="1"/>
</dbReference>
<dbReference type="InterPro" id="IPR036525">
    <property type="entry name" value="Tubulin/FtsZ_GTPase_sf"/>
</dbReference>
<evidence type="ECO:0000256" key="5">
    <source>
        <dbReference type="RuleBase" id="RU000352"/>
    </source>
</evidence>
<comment type="similarity">
    <text evidence="1 5">Belongs to the tubulin family.</text>
</comment>
<evidence type="ECO:0000256" key="3">
    <source>
        <dbReference type="ARBA" id="ARBA00022741"/>
    </source>
</evidence>
<evidence type="ECO:0000256" key="4">
    <source>
        <dbReference type="ARBA" id="ARBA00023134"/>
    </source>
</evidence>
<dbReference type="GO" id="GO:0005525">
    <property type="term" value="F:GTP binding"/>
    <property type="evidence" value="ECO:0007669"/>
    <property type="project" value="UniProtKB-UniRule"/>
</dbReference>
<dbReference type="Pfam" id="PF00091">
    <property type="entry name" value="Tubulin"/>
    <property type="match status" value="1"/>
</dbReference>